<feature type="signal peptide" evidence="9">
    <location>
        <begin position="1"/>
        <end position="16"/>
    </location>
</feature>
<evidence type="ECO:0000256" key="7">
    <source>
        <dbReference type="ARBA" id="ARBA00023288"/>
    </source>
</evidence>
<keyword evidence="12" id="KW-1185">Reference proteome</keyword>
<dbReference type="EMBL" id="KV460214">
    <property type="protein sequence ID" value="OBT98956.1"/>
    <property type="molecule type" value="Genomic_DNA"/>
</dbReference>
<evidence type="ECO:0000256" key="8">
    <source>
        <dbReference type="SAM" id="Phobius"/>
    </source>
</evidence>
<keyword evidence="8" id="KW-0812">Transmembrane</keyword>
<feature type="transmembrane region" description="Helical" evidence="8">
    <location>
        <begin position="190"/>
        <end position="212"/>
    </location>
</feature>
<dbReference type="Proteomes" id="UP000091956">
    <property type="component" value="Unassembled WGS sequence"/>
</dbReference>
<evidence type="ECO:0000256" key="4">
    <source>
        <dbReference type="ARBA" id="ARBA00022729"/>
    </source>
</evidence>
<dbReference type="PANTHER" id="PTHR34992:SF2">
    <property type="entry name" value="COPPER ACQUISITION FACTOR BIM1-LIKE DOMAIN-CONTAINING PROTEIN"/>
    <property type="match status" value="1"/>
</dbReference>
<dbReference type="OrthoDB" id="5333578at2759"/>
<dbReference type="AlphaFoldDB" id="A0A1B8GT03"/>
<evidence type="ECO:0000256" key="5">
    <source>
        <dbReference type="ARBA" id="ARBA00023136"/>
    </source>
</evidence>
<dbReference type="GeneID" id="28835765"/>
<feature type="domain" description="Copper acquisition factor BIM1-like" evidence="10">
    <location>
        <begin position="16"/>
        <end position="154"/>
    </location>
</feature>
<keyword evidence="3" id="KW-0336">GPI-anchor</keyword>
<dbReference type="PANTHER" id="PTHR34992">
    <property type="entry name" value="HYPHAL ANASTAMOSIS-7 PROTEIN"/>
    <property type="match status" value="1"/>
</dbReference>
<dbReference type="Pfam" id="PF20238">
    <property type="entry name" value="BIM1-like_dom"/>
    <property type="match status" value="1"/>
</dbReference>
<evidence type="ECO:0000256" key="6">
    <source>
        <dbReference type="ARBA" id="ARBA00023180"/>
    </source>
</evidence>
<dbReference type="CDD" id="cd21176">
    <property type="entry name" value="LPMO_auxiliary-like"/>
    <property type="match status" value="1"/>
</dbReference>
<dbReference type="RefSeq" id="XP_018132689.1">
    <property type="nucleotide sequence ID" value="XM_018271889.2"/>
</dbReference>
<dbReference type="GO" id="GO:0005886">
    <property type="term" value="C:plasma membrane"/>
    <property type="evidence" value="ECO:0007669"/>
    <property type="project" value="UniProtKB-SubCell"/>
</dbReference>
<comment type="subcellular location">
    <subcellularLocation>
        <location evidence="1">Cell membrane</location>
        <topology evidence="1">Lipid-anchor</topology>
        <topology evidence="1">GPI-anchor</topology>
    </subcellularLocation>
</comment>
<evidence type="ECO:0000313" key="12">
    <source>
        <dbReference type="Proteomes" id="UP000091956"/>
    </source>
</evidence>
<organism evidence="11 12">
    <name type="scientific">Pseudogymnoascus verrucosus</name>
    <dbReference type="NCBI Taxonomy" id="342668"/>
    <lineage>
        <taxon>Eukaryota</taxon>
        <taxon>Fungi</taxon>
        <taxon>Dikarya</taxon>
        <taxon>Ascomycota</taxon>
        <taxon>Pezizomycotina</taxon>
        <taxon>Leotiomycetes</taxon>
        <taxon>Thelebolales</taxon>
        <taxon>Thelebolaceae</taxon>
        <taxon>Pseudogymnoascus</taxon>
    </lineage>
</organism>
<dbReference type="GO" id="GO:0098552">
    <property type="term" value="C:side of membrane"/>
    <property type="evidence" value="ECO:0007669"/>
    <property type="project" value="UniProtKB-KW"/>
</dbReference>
<dbReference type="STRING" id="342668.A0A1B8GT03"/>
<sequence length="213" mass="22005">MKSFIILPALASLATAHYDLVFPEWRGDSFADGASQWIYPCANVTQEKSNRTLWPLDGGAVNIHMHHHWTYYAINIGIGTLEPAFTATLTPELHNTTGNGTLCIPKLSVPAGLAKEGDNATLQVVTFDSFGSALYNCADITFSSKAVDPTDCKTDGVKDVIVGAEAAKTSTDTANTTDAAPTPSQSTGGAAASFGGAGAGVVAAVAVGLALMI</sequence>
<reference evidence="11 12" key="1">
    <citation type="submission" date="2016-03" db="EMBL/GenBank/DDBJ databases">
        <title>Comparative genomics of Pseudogymnoascus destructans, the fungus causing white-nose syndrome of bats.</title>
        <authorList>
            <person name="Palmer J.M."/>
            <person name="Drees K.P."/>
            <person name="Foster J.T."/>
            <person name="Lindner D.L."/>
        </authorList>
    </citation>
    <scope>NUCLEOTIDE SEQUENCE [LARGE SCALE GENOMIC DNA]</scope>
    <source>
        <strain evidence="11 12">UAMH 10579</strain>
    </source>
</reference>
<dbReference type="InterPro" id="IPR046530">
    <property type="entry name" value="BIM1-like_dom"/>
</dbReference>
<keyword evidence="7" id="KW-0449">Lipoprotein</keyword>
<reference evidence="12" key="2">
    <citation type="journal article" date="2018" name="Nat. Commun.">
        <title>Extreme sensitivity to ultraviolet light in the fungal pathogen causing white-nose syndrome of bats.</title>
        <authorList>
            <person name="Palmer J.M."/>
            <person name="Drees K.P."/>
            <person name="Foster J.T."/>
            <person name="Lindner D.L."/>
        </authorList>
    </citation>
    <scope>NUCLEOTIDE SEQUENCE [LARGE SCALE GENOMIC DNA]</scope>
    <source>
        <strain evidence="12">UAMH 10579</strain>
    </source>
</reference>
<feature type="chain" id="PRO_5008608964" description="Copper acquisition factor BIM1-like domain-containing protein" evidence="9">
    <location>
        <begin position="17"/>
        <end position="213"/>
    </location>
</feature>
<accession>A0A1B8GT03</accession>
<evidence type="ECO:0000313" key="11">
    <source>
        <dbReference type="EMBL" id="OBT98956.1"/>
    </source>
</evidence>
<keyword evidence="2" id="KW-1003">Cell membrane</keyword>
<keyword evidence="5 8" id="KW-0472">Membrane</keyword>
<keyword evidence="6" id="KW-0325">Glycoprotein</keyword>
<gene>
    <name evidence="11" type="ORF">VE01_02379</name>
</gene>
<evidence type="ECO:0000256" key="2">
    <source>
        <dbReference type="ARBA" id="ARBA00022475"/>
    </source>
</evidence>
<evidence type="ECO:0000256" key="3">
    <source>
        <dbReference type="ARBA" id="ARBA00022622"/>
    </source>
</evidence>
<evidence type="ECO:0000256" key="9">
    <source>
        <dbReference type="SAM" id="SignalP"/>
    </source>
</evidence>
<protein>
    <recommendedName>
        <fullName evidence="10">Copper acquisition factor BIM1-like domain-containing protein</fullName>
    </recommendedName>
</protein>
<keyword evidence="4 9" id="KW-0732">Signal</keyword>
<name>A0A1B8GT03_9PEZI</name>
<keyword evidence="8" id="KW-1133">Transmembrane helix</keyword>
<dbReference type="InterPro" id="IPR046936">
    <property type="entry name" value="BIM1-like"/>
</dbReference>
<evidence type="ECO:0000256" key="1">
    <source>
        <dbReference type="ARBA" id="ARBA00004609"/>
    </source>
</evidence>
<proteinExistence type="predicted"/>
<evidence type="ECO:0000259" key="10">
    <source>
        <dbReference type="Pfam" id="PF20238"/>
    </source>
</evidence>